<sequence length="207" mass="23259">MKFDNVLAEVNGFGKFQKVMMVLMVIPRVTLPFHFLLNNFIAVIPSHHCNISPLDDGALFRNLSLEDRLVVSIPVQEDGTPSSCQMFTEPQYHLLRNSSNITYLPTVFCQNGWVYDHTTFKSTLATENKQWLLRTSKCGRVRNRLLGGIEYQGGIEAPSADVGSVAQVGSRVQMHIGPGRARGTLVRLRQYTSFFCTLNSVSHQHCN</sequence>
<comment type="caution">
    <text evidence="1">The sequence shown here is derived from an EMBL/GenBank/DDBJ whole genome shotgun (WGS) entry which is preliminary data.</text>
</comment>
<protein>
    <submittedName>
        <fullName evidence="1">Uncharacterized protein</fullName>
    </submittedName>
</protein>
<proteinExistence type="predicted"/>
<name>A0AAD3R1B5_LATJO</name>
<evidence type="ECO:0000313" key="1">
    <source>
        <dbReference type="EMBL" id="GLD52367.1"/>
    </source>
</evidence>
<accession>A0AAD3R1B5</accession>
<keyword evidence="2" id="KW-1185">Reference proteome</keyword>
<evidence type="ECO:0000313" key="2">
    <source>
        <dbReference type="Proteomes" id="UP001279410"/>
    </source>
</evidence>
<reference evidence="1" key="1">
    <citation type="submission" date="2022-08" db="EMBL/GenBank/DDBJ databases">
        <title>Genome sequencing of akame (Lates japonicus).</title>
        <authorList>
            <person name="Hashiguchi Y."/>
            <person name="Takahashi H."/>
        </authorList>
    </citation>
    <scope>NUCLEOTIDE SEQUENCE</scope>
    <source>
        <strain evidence="1">Kochi</strain>
    </source>
</reference>
<organism evidence="1 2">
    <name type="scientific">Lates japonicus</name>
    <name type="common">Japanese lates</name>
    <dbReference type="NCBI Taxonomy" id="270547"/>
    <lineage>
        <taxon>Eukaryota</taxon>
        <taxon>Metazoa</taxon>
        <taxon>Chordata</taxon>
        <taxon>Craniata</taxon>
        <taxon>Vertebrata</taxon>
        <taxon>Euteleostomi</taxon>
        <taxon>Actinopterygii</taxon>
        <taxon>Neopterygii</taxon>
        <taxon>Teleostei</taxon>
        <taxon>Neoteleostei</taxon>
        <taxon>Acanthomorphata</taxon>
        <taxon>Carangaria</taxon>
        <taxon>Carangaria incertae sedis</taxon>
        <taxon>Centropomidae</taxon>
        <taxon>Lates</taxon>
    </lineage>
</organism>
<gene>
    <name evidence="1" type="ORF">AKAME5_000528900</name>
</gene>
<dbReference type="EMBL" id="BRZM01000013">
    <property type="protein sequence ID" value="GLD52367.1"/>
    <property type="molecule type" value="Genomic_DNA"/>
</dbReference>
<dbReference type="AlphaFoldDB" id="A0AAD3R1B5"/>
<dbReference type="Proteomes" id="UP001279410">
    <property type="component" value="Unassembled WGS sequence"/>
</dbReference>